<dbReference type="Proteomes" id="UP000745577">
    <property type="component" value="Unassembled WGS sequence"/>
</dbReference>
<keyword evidence="5" id="KW-0255">Endonuclease</keyword>
<dbReference type="InterPro" id="IPR044946">
    <property type="entry name" value="Restrct_endonuc_typeI_TRD_sf"/>
</dbReference>
<evidence type="ECO:0000313" key="5">
    <source>
        <dbReference type="EMBL" id="MCA9379871.1"/>
    </source>
</evidence>
<sequence>MKSVSITEAVKINNQHVKPFDGEKDYMATGGLIGTEINTEKVTYKTKPSRADLLVCKNQLIVARMKGTVKVLLIDESNCNLIVSTGFLVLDVQDGWHPGFLYHFFVSKYFQDQKDKLSIGATQKAINNEKFKEILIPELSYEEQKRIVSILDKANKLIEKRKEAIELLDEYLKSVFLDMFGDPVTNPRKFKIEKLENMINFMTSGSRGWAKYYSEKGDIFLRIQNVGKNLLISSELNYVNPPENSESKRTRVMKGDVLISITADLGRTAVINDKFVGSFISQHLALLRLKKDYLPEYVSEFLASTGGKKQIEKLNKGGTKAGLNFNDIRSLQVPVPPIEYQNKYLHLREKVMLLKDSMYAQERKLELQYFSIMNKEFNR</sequence>
<proteinExistence type="inferred from homology"/>
<dbReference type="Pfam" id="PF01420">
    <property type="entry name" value="Methylase_S"/>
    <property type="match status" value="2"/>
</dbReference>
<dbReference type="EMBL" id="JAGQLL010000016">
    <property type="protein sequence ID" value="MCA9379871.1"/>
    <property type="molecule type" value="Genomic_DNA"/>
</dbReference>
<comment type="caution">
    <text evidence="5">The sequence shown here is derived from an EMBL/GenBank/DDBJ whole genome shotgun (WGS) entry which is preliminary data.</text>
</comment>
<dbReference type="InterPro" id="IPR052021">
    <property type="entry name" value="Type-I_RS_S_subunit"/>
</dbReference>
<dbReference type="AlphaFoldDB" id="A0A955I7D5"/>
<keyword evidence="2" id="KW-0680">Restriction system</keyword>
<keyword evidence="3" id="KW-0238">DNA-binding</keyword>
<dbReference type="PANTHER" id="PTHR30408">
    <property type="entry name" value="TYPE-1 RESTRICTION ENZYME ECOKI SPECIFICITY PROTEIN"/>
    <property type="match status" value="1"/>
</dbReference>
<evidence type="ECO:0000256" key="3">
    <source>
        <dbReference type="ARBA" id="ARBA00023125"/>
    </source>
</evidence>
<evidence type="ECO:0000256" key="2">
    <source>
        <dbReference type="ARBA" id="ARBA00022747"/>
    </source>
</evidence>
<feature type="domain" description="Type I restriction modification DNA specificity" evidence="4">
    <location>
        <begin position="246"/>
        <end position="343"/>
    </location>
</feature>
<evidence type="ECO:0000259" key="4">
    <source>
        <dbReference type="Pfam" id="PF01420"/>
    </source>
</evidence>
<accession>A0A955I7D5</accession>
<dbReference type="GO" id="GO:0016787">
    <property type="term" value="F:hydrolase activity"/>
    <property type="evidence" value="ECO:0007669"/>
    <property type="project" value="UniProtKB-KW"/>
</dbReference>
<protein>
    <submittedName>
        <fullName evidence="5">Restriction endonuclease subunit S</fullName>
        <ecNumber evidence="5">3.1.21.-</ecNumber>
    </submittedName>
</protein>
<dbReference type="InterPro" id="IPR000055">
    <property type="entry name" value="Restrct_endonuc_typeI_TRD"/>
</dbReference>
<keyword evidence="5" id="KW-0378">Hydrolase</keyword>
<dbReference type="EC" id="3.1.21.-" evidence="5"/>
<dbReference type="GO" id="GO:0003677">
    <property type="term" value="F:DNA binding"/>
    <property type="evidence" value="ECO:0007669"/>
    <property type="project" value="UniProtKB-KW"/>
</dbReference>
<reference evidence="5" key="1">
    <citation type="submission" date="2020-04" db="EMBL/GenBank/DDBJ databases">
        <authorList>
            <person name="Zhang T."/>
        </authorList>
    </citation>
    <scope>NUCLEOTIDE SEQUENCE</scope>
    <source>
        <strain evidence="5">HKST-UBA15</strain>
    </source>
</reference>
<evidence type="ECO:0000313" key="6">
    <source>
        <dbReference type="Proteomes" id="UP000745577"/>
    </source>
</evidence>
<keyword evidence="5" id="KW-0540">Nuclease</keyword>
<reference evidence="5" key="2">
    <citation type="journal article" date="2021" name="Microbiome">
        <title>Successional dynamics and alternative stable states in a saline activated sludge microbial community over 9 years.</title>
        <authorList>
            <person name="Wang Y."/>
            <person name="Ye J."/>
            <person name="Ju F."/>
            <person name="Liu L."/>
            <person name="Boyd J.A."/>
            <person name="Deng Y."/>
            <person name="Parks D.H."/>
            <person name="Jiang X."/>
            <person name="Yin X."/>
            <person name="Woodcroft B.J."/>
            <person name="Tyson G.W."/>
            <person name="Hugenholtz P."/>
            <person name="Polz M.F."/>
            <person name="Zhang T."/>
        </authorList>
    </citation>
    <scope>NUCLEOTIDE SEQUENCE</scope>
    <source>
        <strain evidence="5">HKST-UBA15</strain>
    </source>
</reference>
<dbReference type="PANTHER" id="PTHR30408:SF12">
    <property type="entry name" value="TYPE I RESTRICTION ENZYME MJAVIII SPECIFICITY SUBUNIT"/>
    <property type="match status" value="1"/>
</dbReference>
<dbReference type="Gene3D" id="3.90.220.20">
    <property type="entry name" value="DNA methylase specificity domains"/>
    <property type="match status" value="2"/>
</dbReference>
<dbReference type="SUPFAM" id="SSF116734">
    <property type="entry name" value="DNA methylase specificity domain"/>
    <property type="match status" value="2"/>
</dbReference>
<name>A0A955I7D5_9BACT</name>
<dbReference type="GO" id="GO:0009307">
    <property type="term" value="P:DNA restriction-modification system"/>
    <property type="evidence" value="ECO:0007669"/>
    <property type="project" value="UniProtKB-KW"/>
</dbReference>
<feature type="domain" description="Type I restriction modification DNA specificity" evidence="4">
    <location>
        <begin position="31"/>
        <end position="166"/>
    </location>
</feature>
<organism evidence="5 6">
    <name type="scientific">Candidatus Dojkabacteria bacterium</name>
    <dbReference type="NCBI Taxonomy" id="2099670"/>
    <lineage>
        <taxon>Bacteria</taxon>
        <taxon>Candidatus Dojkabacteria</taxon>
    </lineage>
</organism>
<comment type="similarity">
    <text evidence="1">Belongs to the type-I restriction system S methylase family.</text>
</comment>
<dbReference type="GO" id="GO:0004519">
    <property type="term" value="F:endonuclease activity"/>
    <property type="evidence" value="ECO:0007669"/>
    <property type="project" value="UniProtKB-KW"/>
</dbReference>
<gene>
    <name evidence="5" type="ORF">KC675_01695</name>
</gene>
<evidence type="ECO:0000256" key="1">
    <source>
        <dbReference type="ARBA" id="ARBA00010923"/>
    </source>
</evidence>